<proteinExistence type="predicted"/>
<evidence type="ECO:0000313" key="1">
    <source>
        <dbReference type="EMBL" id="SCX37607.1"/>
    </source>
</evidence>
<organism evidence="1 2">
    <name type="scientific">Kosakonia sacchari</name>
    <dbReference type="NCBI Taxonomy" id="1158459"/>
    <lineage>
        <taxon>Bacteria</taxon>
        <taxon>Pseudomonadati</taxon>
        <taxon>Pseudomonadota</taxon>
        <taxon>Gammaproteobacteria</taxon>
        <taxon>Enterobacterales</taxon>
        <taxon>Enterobacteriaceae</taxon>
        <taxon>Kosakonia</taxon>
    </lineage>
</organism>
<dbReference type="Gene3D" id="1.10.30.50">
    <property type="match status" value="1"/>
</dbReference>
<dbReference type="GeneID" id="25384660"/>
<evidence type="ECO:0000313" key="2">
    <source>
        <dbReference type="Proteomes" id="UP000183569"/>
    </source>
</evidence>
<reference evidence="1 2" key="1">
    <citation type="submission" date="2016-10" db="EMBL/GenBank/DDBJ databases">
        <authorList>
            <person name="Varghese N."/>
            <person name="Submissions S."/>
        </authorList>
    </citation>
    <scope>NUCLEOTIDE SEQUENCE [LARGE SCALE GENOMIC DNA]</scope>
    <source>
        <strain evidence="1 2">CGMCC 1.12102</strain>
    </source>
</reference>
<name>A0A1G4X8R5_9ENTR</name>
<comment type="caution">
    <text evidence="1">The sequence shown here is derived from an EMBL/GenBank/DDBJ whole genome shotgun (WGS) entry which is preliminary data.</text>
</comment>
<dbReference type="Proteomes" id="UP000183569">
    <property type="component" value="Unassembled WGS sequence"/>
</dbReference>
<sequence length="352" mass="40642">MIKINRSQATPNIPVYVRAMTRGRSIGLTQAVREYNESIDFHTNASHYLNEEKITDSKFKFNVYKDKELVAELGKIFGNKCAYCESCFGAVTPKDIEHFRPKSEIKTYGEAILRPGYYWLATEWLNLLVSCPDCNRRREHEVPGQPAMVNLGKDIQFPIADENARLRVHTCSAVQIANEEAQRLLINPCIEDPEDYFTYDDEGLIHPRNASDMKAICSIHVYALQRKALVEARKATLVRLQRLFFHLRLPIQELTQISARHVNKRAIKQNQITELMNDVLDMFEPEKPYLGLLRDYIRRHAVSGTYLSYRTAGIRVEDLLRLPVSRPLPAPRLNLNNFRSMSSRIPIGLRLR</sequence>
<dbReference type="EMBL" id="FMUI01000002">
    <property type="protein sequence ID" value="SCX37607.1"/>
    <property type="molecule type" value="Genomic_DNA"/>
</dbReference>
<gene>
    <name evidence="1" type="ORF">SAMN02927897_00052</name>
</gene>
<dbReference type="AlphaFoldDB" id="A0A1G4X8R5"/>
<accession>A0A1G4X8R5</accession>
<protein>
    <submittedName>
        <fullName evidence="1">TIGR02646 family protein</fullName>
    </submittedName>
</protein>
<dbReference type="RefSeq" id="WP_017456771.1">
    <property type="nucleotide sequence ID" value="NZ_FMUI01000002.1"/>
</dbReference>